<gene>
    <name evidence="3" type="ORF">Egran_06694</name>
</gene>
<dbReference type="PRINTS" id="PR00625">
    <property type="entry name" value="JDOMAIN"/>
</dbReference>
<dbReference type="InterPro" id="IPR018253">
    <property type="entry name" value="DnaJ_domain_CS"/>
</dbReference>
<protein>
    <recommendedName>
        <fullName evidence="2">J domain-containing protein</fullName>
    </recommendedName>
</protein>
<dbReference type="PANTHER" id="PTHR24074">
    <property type="entry name" value="CO-CHAPERONE PROTEIN DJLA"/>
    <property type="match status" value="1"/>
</dbReference>
<evidence type="ECO:0000313" key="3">
    <source>
        <dbReference type="EMBL" id="OXV05540.1"/>
    </source>
</evidence>
<dbReference type="Gene3D" id="1.10.287.110">
    <property type="entry name" value="DnaJ domain"/>
    <property type="match status" value="1"/>
</dbReference>
<dbReference type="Pfam" id="PF00226">
    <property type="entry name" value="DnaJ"/>
    <property type="match status" value="1"/>
</dbReference>
<dbReference type="EMBL" id="NPHW01006801">
    <property type="protein sequence ID" value="OXV05540.1"/>
    <property type="molecule type" value="Genomic_DNA"/>
</dbReference>
<proteinExistence type="predicted"/>
<dbReference type="PROSITE" id="PS50076">
    <property type="entry name" value="DNAJ_2"/>
    <property type="match status" value="1"/>
</dbReference>
<dbReference type="Proteomes" id="UP000243515">
    <property type="component" value="Unassembled WGS sequence"/>
</dbReference>
<feature type="region of interest" description="Disordered" evidence="1">
    <location>
        <begin position="21"/>
        <end position="51"/>
    </location>
</feature>
<sequence>MLRKQSILVFSDGLLFLNPSPPPASRPPLGGTRLPRHKQPCRPYASVSSESDLSWPSMPSFTPYDLFNQKKNAPYSKSRFYELVKIYHPDRSCNGHPMCKDISQEVRLQRYRLIVSAHEILSDPVKRAAYDKYGAGWHSNPGHDGFHSRTGSEYPGFWKYTDREDPIFSNGTWEDWERWHHRHHPRQAREVSDGTFITFIILLALFGGVLQGSRLTQYRAGFEQRLQEVDAQSAELLAGRRQQTTDELNSSDARVQSFLIRRDPSGAGLKEDEEVIYRQVLDPRSSSALGLSNAPLVEFPSQGGYEC</sequence>
<reference evidence="3 4" key="1">
    <citation type="journal article" date="2015" name="Environ. Microbiol.">
        <title>Metagenome sequence of Elaphomyces granulatus from sporocarp tissue reveals Ascomycota ectomycorrhizal fingerprints of genome expansion and a Proteobacteria-rich microbiome.</title>
        <authorList>
            <person name="Quandt C.A."/>
            <person name="Kohler A."/>
            <person name="Hesse C.N."/>
            <person name="Sharpton T.J."/>
            <person name="Martin F."/>
            <person name="Spatafora J.W."/>
        </authorList>
    </citation>
    <scope>NUCLEOTIDE SEQUENCE [LARGE SCALE GENOMIC DNA]</scope>
    <source>
        <strain evidence="3 4">OSC145934</strain>
    </source>
</reference>
<keyword evidence="4" id="KW-1185">Reference proteome</keyword>
<organism evidence="3 4">
    <name type="scientific">Elaphomyces granulatus</name>
    <dbReference type="NCBI Taxonomy" id="519963"/>
    <lineage>
        <taxon>Eukaryota</taxon>
        <taxon>Fungi</taxon>
        <taxon>Dikarya</taxon>
        <taxon>Ascomycota</taxon>
        <taxon>Pezizomycotina</taxon>
        <taxon>Eurotiomycetes</taxon>
        <taxon>Eurotiomycetidae</taxon>
        <taxon>Eurotiales</taxon>
        <taxon>Elaphomycetaceae</taxon>
        <taxon>Elaphomyces</taxon>
    </lineage>
</organism>
<dbReference type="AlphaFoldDB" id="A0A232LN00"/>
<dbReference type="CDD" id="cd06257">
    <property type="entry name" value="DnaJ"/>
    <property type="match status" value="1"/>
</dbReference>
<name>A0A232LN00_9EURO</name>
<dbReference type="InterPro" id="IPR001623">
    <property type="entry name" value="DnaJ_domain"/>
</dbReference>
<dbReference type="InterPro" id="IPR036869">
    <property type="entry name" value="J_dom_sf"/>
</dbReference>
<comment type="caution">
    <text evidence="3">The sequence shown here is derived from an EMBL/GenBank/DDBJ whole genome shotgun (WGS) entry which is preliminary data.</text>
</comment>
<evidence type="ECO:0000313" key="4">
    <source>
        <dbReference type="Proteomes" id="UP000243515"/>
    </source>
</evidence>
<feature type="domain" description="J" evidence="2">
    <location>
        <begin position="59"/>
        <end position="134"/>
    </location>
</feature>
<evidence type="ECO:0000259" key="2">
    <source>
        <dbReference type="PROSITE" id="PS50076"/>
    </source>
</evidence>
<dbReference type="OrthoDB" id="17458at2759"/>
<evidence type="ECO:0000256" key="1">
    <source>
        <dbReference type="SAM" id="MobiDB-lite"/>
    </source>
</evidence>
<accession>A0A232LN00</accession>
<dbReference type="PROSITE" id="PS00636">
    <property type="entry name" value="DNAJ_1"/>
    <property type="match status" value="1"/>
</dbReference>
<dbReference type="InterPro" id="IPR050817">
    <property type="entry name" value="DjlA_DnaK_co-chaperone"/>
</dbReference>
<dbReference type="SUPFAM" id="SSF46565">
    <property type="entry name" value="Chaperone J-domain"/>
    <property type="match status" value="1"/>
</dbReference>